<organism evidence="2">
    <name type="scientific">marine sediment metagenome</name>
    <dbReference type="NCBI Taxonomy" id="412755"/>
    <lineage>
        <taxon>unclassified sequences</taxon>
        <taxon>metagenomes</taxon>
        <taxon>ecological metagenomes</taxon>
    </lineage>
</organism>
<name>X1BRA7_9ZZZZ</name>
<sequence>MSKKSAIEYCDIKLPNGVRMRISIPSINEIREIYFWKVYEASRAVKEGDIVIDVGAEVGTFSLKAAYQKAAKIIAIEPHPDNFEMLNRNIESNPLLCSIAEIQPIQIALANILGKVKLYDSEYPGSHSIAGAVDPNKFIMVDIDTLDNLLDHLKISKVNFIKMDVEGAAHYVLQGATETLKQDLHLAIAVYHGDRERIGVLKILDENGFEYKGYTTFGQQTDKNFKFIQAWKG</sequence>
<evidence type="ECO:0000259" key="1">
    <source>
        <dbReference type="Pfam" id="PF05050"/>
    </source>
</evidence>
<dbReference type="EMBL" id="BART01019481">
    <property type="protein sequence ID" value="GAG86703.1"/>
    <property type="molecule type" value="Genomic_DNA"/>
</dbReference>
<gene>
    <name evidence="2" type="ORF">S01H4_36443</name>
</gene>
<dbReference type="AlphaFoldDB" id="X1BRA7"/>
<proteinExistence type="predicted"/>
<dbReference type="InterPro" id="IPR006342">
    <property type="entry name" value="FkbM_mtfrase"/>
</dbReference>
<dbReference type="Pfam" id="PF05050">
    <property type="entry name" value="Methyltransf_21"/>
    <property type="match status" value="1"/>
</dbReference>
<accession>X1BRA7</accession>
<protein>
    <recommendedName>
        <fullName evidence="1">Methyltransferase FkbM domain-containing protein</fullName>
    </recommendedName>
</protein>
<evidence type="ECO:0000313" key="2">
    <source>
        <dbReference type="EMBL" id="GAG86703.1"/>
    </source>
</evidence>
<comment type="caution">
    <text evidence="2">The sequence shown here is derived from an EMBL/GenBank/DDBJ whole genome shotgun (WGS) entry which is preliminary data.</text>
</comment>
<feature type="domain" description="Methyltransferase FkbM" evidence="1">
    <location>
        <begin position="53"/>
        <end position="209"/>
    </location>
</feature>
<dbReference type="PANTHER" id="PTHR34203:SF15">
    <property type="entry name" value="SLL1173 PROTEIN"/>
    <property type="match status" value="1"/>
</dbReference>
<dbReference type="InterPro" id="IPR029063">
    <property type="entry name" value="SAM-dependent_MTases_sf"/>
</dbReference>
<dbReference type="SUPFAM" id="SSF53335">
    <property type="entry name" value="S-adenosyl-L-methionine-dependent methyltransferases"/>
    <property type="match status" value="1"/>
</dbReference>
<dbReference type="NCBIfam" id="TIGR01444">
    <property type="entry name" value="fkbM_fam"/>
    <property type="match status" value="1"/>
</dbReference>
<dbReference type="Gene3D" id="3.40.50.150">
    <property type="entry name" value="Vaccinia Virus protein VP39"/>
    <property type="match status" value="1"/>
</dbReference>
<dbReference type="PANTHER" id="PTHR34203">
    <property type="entry name" value="METHYLTRANSFERASE, FKBM FAMILY PROTEIN"/>
    <property type="match status" value="1"/>
</dbReference>
<dbReference type="InterPro" id="IPR052514">
    <property type="entry name" value="SAM-dependent_MTase"/>
</dbReference>
<feature type="non-terminal residue" evidence="2">
    <location>
        <position position="233"/>
    </location>
</feature>
<reference evidence="2" key="1">
    <citation type="journal article" date="2014" name="Front. Microbiol.">
        <title>High frequency of phylogenetically diverse reductive dehalogenase-homologous genes in deep subseafloor sedimentary metagenomes.</title>
        <authorList>
            <person name="Kawai M."/>
            <person name="Futagami T."/>
            <person name="Toyoda A."/>
            <person name="Takaki Y."/>
            <person name="Nishi S."/>
            <person name="Hori S."/>
            <person name="Arai W."/>
            <person name="Tsubouchi T."/>
            <person name="Morono Y."/>
            <person name="Uchiyama I."/>
            <person name="Ito T."/>
            <person name="Fujiyama A."/>
            <person name="Inagaki F."/>
            <person name="Takami H."/>
        </authorList>
    </citation>
    <scope>NUCLEOTIDE SEQUENCE</scope>
    <source>
        <strain evidence="2">Expedition CK06-06</strain>
    </source>
</reference>